<sequence length="350" mass="38125">MPMMHPEETPSPESSASARDGAQRHAIPWGQQAELELHATAAALVVSPLAEGEKPYLVTHGRVEARIREHGRVTKVELVPREAGFLSLFWRQGGHAELFVPANVHARLKLDAGAVRVSGLKDCALELSTDAGTASLRDVHGKLTLRTGAGRIVGERVGGTLHVQADAGAVKLDVDALDVGEHRIGTKVGAVELRLVPGLDVNVVARSSLGAAHTRYPSNPQAATTLLMETELGSVRIRESGRARPEEEGSETSSWEEDSLRWQRQAERWQRRAERHANQWAHAWANSWGAPPWSHHGHHHGPRHHRAEPPPTPPTSGGIPEAEMRRVLDLVEAGKLSAEDAQKLLTAMQR</sequence>
<gene>
    <name evidence="2" type="ORF">D7V88_11095</name>
</gene>
<reference evidence="3" key="1">
    <citation type="submission" date="2018-09" db="EMBL/GenBank/DDBJ databases">
        <authorList>
            <person name="Livingstone P.G."/>
            <person name="Whitworth D.E."/>
        </authorList>
    </citation>
    <scope>NUCLEOTIDE SEQUENCE [LARGE SCALE GENOMIC DNA]</scope>
    <source>
        <strain evidence="3">CA054A</strain>
    </source>
</reference>
<name>A0A3A8J6L0_9BACT</name>
<accession>A0A3A8J6L0</accession>
<comment type="caution">
    <text evidence="2">The sequence shown here is derived from an EMBL/GenBank/DDBJ whole genome shotgun (WGS) entry which is preliminary data.</text>
</comment>
<feature type="region of interest" description="Disordered" evidence="1">
    <location>
        <begin position="291"/>
        <end position="322"/>
    </location>
</feature>
<feature type="region of interest" description="Disordered" evidence="1">
    <location>
        <begin position="1"/>
        <end position="23"/>
    </location>
</feature>
<feature type="compositionally biased region" description="Basic and acidic residues" evidence="1">
    <location>
        <begin position="237"/>
        <end position="247"/>
    </location>
</feature>
<dbReference type="AlphaFoldDB" id="A0A3A8J6L0"/>
<feature type="compositionally biased region" description="Acidic residues" evidence="1">
    <location>
        <begin position="248"/>
        <end position="257"/>
    </location>
</feature>
<evidence type="ECO:0000313" key="2">
    <source>
        <dbReference type="EMBL" id="RKG90486.1"/>
    </source>
</evidence>
<dbReference type="EMBL" id="RAVZ01000055">
    <property type="protein sequence ID" value="RKG90486.1"/>
    <property type="molecule type" value="Genomic_DNA"/>
</dbReference>
<organism evidence="2 3">
    <name type="scientific">Corallococcus terminator</name>
    <dbReference type="NCBI Taxonomy" id="2316733"/>
    <lineage>
        <taxon>Bacteria</taxon>
        <taxon>Pseudomonadati</taxon>
        <taxon>Myxococcota</taxon>
        <taxon>Myxococcia</taxon>
        <taxon>Myxococcales</taxon>
        <taxon>Cystobacterineae</taxon>
        <taxon>Myxococcaceae</taxon>
        <taxon>Corallococcus</taxon>
    </lineage>
</organism>
<evidence type="ECO:0000256" key="1">
    <source>
        <dbReference type="SAM" id="MobiDB-lite"/>
    </source>
</evidence>
<feature type="region of interest" description="Disordered" evidence="1">
    <location>
        <begin position="237"/>
        <end position="261"/>
    </location>
</feature>
<proteinExistence type="predicted"/>
<protein>
    <submittedName>
        <fullName evidence="2">Uncharacterized protein</fullName>
    </submittedName>
</protein>
<evidence type="ECO:0000313" key="3">
    <source>
        <dbReference type="Proteomes" id="UP000268094"/>
    </source>
</evidence>
<feature type="compositionally biased region" description="Basic residues" evidence="1">
    <location>
        <begin position="295"/>
        <end position="306"/>
    </location>
</feature>
<keyword evidence="3" id="KW-1185">Reference proteome</keyword>
<dbReference type="Proteomes" id="UP000268094">
    <property type="component" value="Unassembled WGS sequence"/>
</dbReference>